<dbReference type="RefSeq" id="WP_151576308.1">
    <property type="nucleotide sequence ID" value="NZ_WBWX01000001.1"/>
</dbReference>
<dbReference type="GO" id="GO:0003677">
    <property type="term" value="F:DNA binding"/>
    <property type="evidence" value="ECO:0007669"/>
    <property type="project" value="InterPro"/>
</dbReference>
<dbReference type="InterPro" id="IPR036388">
    <property type="entry name" value="WH-like_DNA-bd_sf"/>
</dbReference>
<comment type="caution">
    <text evidence="3">The sequence shown here is derived from an EMBL/GenBank/DDBJ whole genome shotgun (WGS) entry which is preliminary data.</text>
</comment>
<dbReference type="SUPFAM" id="SSF50610">
    <property type="entry name" value="mu transposase, C-terminal domain"/>
    <property type="match status" value="1"/>
</dbReference>
<dbReference type="SUPFAM" id="SSF53098">
    <property type="entry name" value="Ribonuclease H-like"/>
    <property type="match status" value="1"/>
</dbReference>
<dbReference type="Gene3D" id="3.30.420.10">
    <property type="entry name" value="Ribonuclease H-like superfamily/Ribonuclease H"/>
    <property type="match status" value="1"/>
</dbReference>
<dbReference type="PROSITE" id="PS50994">
    <property type="entry name" value="INTEGRASE"/>
    <property type="match status" value="1"/>
</dbReference>
<dbReference type="EMBL" id="WBWX01000001">
    <property type="protein sequence ID" value="KAB2803276.1"/>
    <property type="molecule type" value="Genomic_DNA"/>
</dbReference>
<name>A0A6I0DU58_BRUAN</name>
<gene>
    <name evidence="3" type="ORF">F9L06_03720</name>
</gene>
<dbReference type="Gene3D" id="1.10.10.10">
    <property type="entry name" value="Winged helix-like DNA-binding domain superfamily/Winged helix DNA-binding domain"/>
    <property type="match status" value="1"/>
</dbReference>
<dbReference type="Pfam" id="PF02316">
    <property type="entry name" value="HTH_Tnp_Mu_1"/>
    <property type="match status" value="1"/>
</dbReference>
<dbReference type="Proteomes" id="UP000441102">
    <property type="component" value="Unassembled WGS sequence"/>
</dbReference>
<dbReference type="InterPro" id="IPR003314">
    <property type="entry name" value="Mu-type_HTH"/>
</dbReference>
<protein>
    <submittedName>
        <fullName evidence="3">DDE-type integrase/transposase/recombinase</fullName>
    </submittedName>
</protein>
<dbReference type="InterPro" id="IPR009004">
    <property type="entry name" value="Transposase_Mu_C"/>
</dbReference>
<dbReference type="PROSITE" id="PS51702">
    <property type="entry name" value="HTH_MU"/>
    <property type="match status" value="1"/>
</dbReference>
<dbReference type="InterPro" id="IPR012337">
    <property type="entry name" value="RNaseH-like_sf"/>
</dbReference>
<reference evidence="3 4" key="1">
    <citation type="submission" date="2019-09" db="EMBL/GenBank/DDBJ databases">
        <title>Taxonomic organization of the family Brucellaceae based on a phylogenomic approach.</title>
        <authorList>
            <person name="Leclercq S."/>
            <person name="Cloeckaert A."/>
            <person name="Zygmunt M.S."/>
        </authorList>
    </citation>
    <scope>NUCLEOTIDE SEQUENCE [LARGE SCALE GENOMIC DNA]</scope>
    <source>
        <strain evidence="3 4">CCUG 34461</strain>
    </source>
</reference>
<accession>A0A6I0DU58</accession>
<feature type="domain" description="HTH Mu-type" evidence="2">
    <location>
        <begin position="18"/>
        <end position="95"/>
    </location>
</feature>
<dbReference type="InterPro" id="IPR001584">
    <property type="entry name" value="Integrase_cat-core"/>
</dbReference>
<proteinExistence type="predicted"/>
<evidence type="ECO:0000313" key="4">
    <source>
        <dbReference type="Proteomes" id="UP000441102"/>
    </source>
</evidence>
<dbReference type="AlphaFoldDB" id="A0A6I0DU58"/>
<dbReference type="Pfam" id="PF09299">
    <property type="entry name" value="Mu-transpos_C"/>
    <property type="match status" value="1"/>
</dbReference>
<dbReference type="InterPro" id="IPR015378">
    <property type="entry name" value="Transposase-like_Mu_C"/>
</dbReference>
<dbReference type="SUPFAM" id="SSF46955">
    <property type="entry name" value="Putative DNA-binding domain"/>
    <property type="match status" value="1"/>
</dbReference>
<dbReference type="GO" id="GO:0015074">
    <property type="term" value="P:DNA integration"/>
    <property type="evidence" value="ECO:0007669"/>
    <property type="project" value="InterPro"/>
</dbReference>
<evidence type="ECO:0000259" key="1">
    <source>
        <dbReference type="PROSITE" id="PS50994"/>
    </source>
</evidence>
<evidence type="ECO:0000259" key="2">
    <source>
        <dbReference type="PROSITE" id="PS51702"/>
    </source>
</evidence>
<organism evidence="3 4">
    <name type="scientific">Brucella anthropi</name>
    <name type="common">Ochrobactrum anthropi</name>
    <dbReference type="NCBI Taxonomy" id="529"/>
    <lineage>
        <taxon>Bacteria</taxon>
        <taxon>Pseudomonadati</taxon>
        <taxon>Pseudomonadota</taxon>
        <taxon>Alphaproteobacteria</taxon>
        <taxon>Hyphomicrobiales</taxon>
        <taxon>Brucellaceae</taxon>
        <taxon>Brucella/Ochrobactrum group</taxon>
        <taxon>Brucella</taxon>
    </lineage>
</organism>
<feature type="domain" description="Integrase catalytic" evidence="1">
    <location>
        <begin position="294"/>
        <end position="497"/>
    </location>
</feature>
<sequence length="727" mass="82025">MNSLVPVNQSRAIATVPVKEWFSAQEIADALVRLRLSVMPQTKQGVINYIKRNDWHSFADQHRERSARGGGYEYHISLLPDALRAAILAERSAEITLVETQAKKNRELAKRSALSTATLSARQREVMNARATILSAIEMLQVRHGMSQRQAIQTFIADPDAVGIFDALIVTANDRASSRAATVSRATIYDWFKKRDEIGLGALAPLPTKEKQEIPAWFWQFLRFYAQPQKPALSESLEKFLKVWPAKLPKPNYDQVRRLMTRLDESFGTLERHRGREGSLTLKSRMAYVMRSTDDLLPTCVYTADGKTFDAEVQHPLHGQPFRPEITSIVDVATRKCVGFSIGLAENTIGVVDALRHACEMNGIPAIFYVDRGPGFKNETLDNHLTGVIGRLGITKLHSLPYNSQARGIIERFNGSVWNPLAKEFSTYIGADMDRQAKQRSFKETRRELKTFGTSRSLPSVEEFLTACRNAIASYNAKPHSELPGKMSPNQYWEYHQSKGFEIVPVLESESNDLFRPYVRRKTNRALVEFIGNSYFHLDLERYHGEYVLVGYDIHDASKVWVREIEMMDGEEAMGRLICIAIFAGNEERYIPLTMERAALEKRANARAKRLNDHLAEVEAELSPARFLEASAAAPMPIIDVTPEPISAPNVEILADYQKPVEPQAPKRRTFASDEELAAWAIQNPESLTSNQVRVLRGCLQQPTAIELFRLSGIDVDTLRNIIRDAA</sequence>
<evidence type="ECO:0000313" key="3">
    <source>
        <dbReference type="EMBL" id="KAB2803276.1"/>
    </source>
</evidence>
<dbReference type="InterPro" id="IPR036397">
    <property type="entry name" value="RNaseH_sf"/>
</dbReference>
<dbReference type="InterPro" id="IPR009061">
    <property type="entry name" value="DNA-bd_dom_put_sf"/>
</dbReference>